<dbReference type="Pfam" id="PF01740">
    <property type="entry name" value="STAS"/>
    <property type="match status" value="1"/>
</dbReference>
<dbReference type="InterPro" id="IPR002645">
    <property type="entry name" value="STAS_dom"/>
</dbReference>
<dbReference type="AlphaFoldDB" id="A0A6G9QNN5"/>
<keyword evidence="3" id="KW-1185">Reference proteome</keyword>
<dbReference type="InterPro" id="IPR036513">
    <property type="entry name" value="STAS_dom_sf"/>
</dbReference>
<organism evidence="2 3">
    <name type="scientific">Shewanella aestuarii</name>
    <dbReference type="NCBI Taxonomy" id="1028752"/>
    <lineage>
        <taxon>Bacteria</taxon>
        <taxon>Pseudomonadati</taxon>
        <taxon>Pseudomonadota</taxon>
        <taxon>Gammaproteobacteria</taxon>
        <taxon>Alteromonadales</taxon>
        <taxon>Shewanellaceae</taxon>
        <taxon>Shewanella</taxon>
    </lineage>
</organism>
<reference evidence="2 3" key="1">
    <citation type="submission" date="2020-03" db="EMBL/GenBank/DDBJ databases">
        <title>Complete genome sequence of Shewanella sp.</title>
        <authorList>
            <person name="Kim Y.-S."/>
            <person name="Kim S.-J."/>
            <person name="Jung H.-K."/>
            <person name="Kim K.-H."/>
        </authorList>
    </citation>
    <scope>NUCLEOTIDE SEQUENCE [LARGE SCALE GENOMIC DNA]</scope>
    <source>
        <strain evidence="2 3">PN3F2</strain>
    </source>
</reference>
<evidence type="ECO:0000313" key="3">
    <source>
        <dbReference type="Proteomes" id="UP000502608"/>
    </source>
</evidence>
<dbReference type="PROSITE" id="PS50801">
    <property type="entry name" value="STAS"/>
    <property type="match status" value="1"/>
</dbReference>
<name>A0A6G9QNN5_9GAMM</name>
<gene>
    <name evidence="2" type="ORF">HBH39_09370</name>
</gene>
<feature type="domain" description="STAS" evidence="1">
    <location>
        <begin position="1"/>
        <end position="96"/>
    </location>
</feature>
<dbReference type="Gene3D" id="3.30.750.24">
    <property type="entry name" value="STAS domain"/>
    <property type="match status" value="1"/>
</dbReference>
<sequence>MVVDIYNIRLPNRFDFSHHKIFNQEIESLFKQSNVKEIHLDFSQVNYLDSSALGMLVLLSKKNEKLFGAKLSIKGAHGSAFEILEIAQMGRLYAFI</sequence>
<dbReference type="SUPFAM" id="SSF52091">
    <property type="entry name" value="SpoIIaa-like"/>
    <property type="match status" value="1"/>
</dbReference>
<dbReference type="Proteomes" id="UP000502608">
    <property type="component" value="Chromosome"/>
</dbReference>
<evidence type="ECO:0000259" key="1">
    <source>
        <dbReference type="PROSITE" id="PS50801"/>
    </source>
</evidence>
<dbReference type="CDD" id="cd07043">
    <property type="entry name" value="STAS_anti-anti-sigma_factors"/>
    <property type="match status" value="1"/>
</dbReference>
<proteinExistence type="predicted"/>
<protein>
    <submittedName>
        <fullName evidence="2">STAS domain-containing protein</fullName>
    </submittedName>
</protein>
<evidence type="ECO:0000313" key="2">
    <source>
        <dbReference type="EMBL" id="QIR16176.1"/>
    </source>
</evidence>
<accession>A0A6G9QNN5</accession>
<dbReference type="EMBL" id="CP050313">
    <property type="protein sequence ID" value="QIR16176.1"/>
    <property type="molecule type" value="Genomic_DNA"/>
</dbReference>
<dbReference type="KEGG" id="saes:HBH39_09370"/>